<keyword evidence="2" id="KW-1133">Transmembrane helix</keyword>
<keyword evidence="2" id="KW-0472">Membrane</keyword>
<evidence type="ECO:0000256" key="2">
    <source>
        <dbReference type="SAM" id="Phobius"/>
    </source>
</evidence>
<organism evidence="3 4">
    <name type="scientific">Blyttiomyces helicus</name>
    <dbReference type="NCBI Taxonomy" id="388810"/>
    <lineage>
        <taxon>Eukaryota</taxon>
        <taxon>Fungi</taxon>
        <taxon>Fungi incertae sedis</taxon>
        <taxon>Chytridiomycota</taxon>
        <taxon>Chytridiomycota incertae sedis</taxon>
        <taxon>Chytridiomycetes</taxon>
        <taxon>Chytridiomycetes incertae sedis</taxon>
        <taxon>Blyttiomyces</taxon>
    </lineage>
</organism>
<reference evidence="4" key="1">
    <citation type="journal article" date="2018" name="Nat. Microbiol.">
        <title>Leveraging single-cell genomics to expand the fungal tree of life.</title>
        <authorList>
            <person name="Ahrendt S.R."/>
            <person name="Quandt C.A."/>
            <person name="Ciobanu D."/>
            <person name="Clum A."/>
            <person name="Salamov A."/>
            <person name="Andreopoulos B."/>
            <person name="Cheng J.F."/>
            <person name="Woyke T."/>
            <person name="Pelin A."/>
            <person name="Henrissat B."/>
            <person name="Reynolds N.K."/>
            <person name="Benny G.L."/>
            <person name="Smith M.E."/>
            <person name="James T.Y."/>
            <person name="Grigoriev I.V."/>
        </authorList>
    </citation>
    <scope>NUCLEOTIDE SEQUENCE [LARGE SCALE GENOMIC DNA]</scope>
</reference>
<feature type="region of interest" description="Disordered" evidence="1">
    <location>
        <begin position="429"/>
        <end position="487"/>
    </location>
</feature>
<feature type="region of interest" description="Disordered" evidence="1">
    <location>
        <begin position="217"/>
        <end position="407"/>
    </location>
</feature>
<feature type="transmembrane region" description="Helical" evidence="2">
    <location>
        <begin position="718"/>
        <end position="738"/>
    </location>
</feature>
<feature type="transmembrane region" description="Helical" evidence="2">
    <location>
        <begin position="744"/>
        <end position="764"/>
    </location>
</feature>
<gene>
    <name evidence="3" type="ORF">BDK51DRAFT_36519</name>
</gene>
<evidence type="ECO:0000256" key="1">
    <source>
        <dbReference type="SAM" id="MobiDB-lite"/>
    </source>
</evidence>
<accession>A0A4P9WI76</accession>
<keyword evidence="4" id="KW-1185">Reference proteome</keyword>
<evidence type="ECO:0000313" key="4">
    <source>
        <dbReference type="Proteomes" id="UP000269721"/>
    </source>
</evidence>
<feature type="compositionally biased region" description="Pro residues" evidence="1">
    <location>
        <begin position="538"/>
        <end position="547"/>
    </location>
</feature>
<sequence length="774" mass="80051">MPRQHTPLAPETELASARAPDVAQRAGQGKKPNTTATKVPKSAIPVLKKTDATKSASNKVGVAEPADRVASASTGSAEVEKPKEDVAPQPVEATAIDDGFQEAKRGRGRKKAKEEVVASAPAAPADAPQVAKAKVVASASTMPADAPQVTKAKVAASALAVPAGAPQVVKAKVEKKGKEDAVASASTARADAPQVAKAKVAAVAPQQKEVAAIDDRFQEAKRGRSRKKGNEDAVASAPTVSADAPQGVKAKVEKKGKEAAGASASTVPADAPRVKADIAPQQEEVAATIVDDDGFQEARRGRGRKRGKRDGAANERSVSTVDTNRSACRDVVEAPDDGKVKAAAVSPSKGKEEDRPASPSKGKEAVTGLVDVEPSPKKQTSGAKAAPEVRTTAKPQAAAKKAGESSKIPATKISFAAIVSKPAAKPFIDTTLPQEEPAKSTPVDSAVTVQSTEKRSPKRAEATKISSASTQRPATPVADTQPTDDENEVLGVRLARLRGEADAAAAALKSVVTKTNAVVTKTVQPPAPAKVRGEAPTHRPPSRPTTPTPKIASRTSTSNNTPIMYAATGHRAPLVDLSTPSPKHLNAQKAREMNAIDSRPSGDAVGATTGFDWATLISVGFVLIVIDYTLFFTLGGGVFEIGGWAIGRAQEQERRLSNASSMTSVSSQQMSTSFDDDSATASPAGTPGRGPMVRGQVSGNYYTPTLPEKAAIDRANSLFLQHYITGIAVGVGCGVLWARARNVTWRSLPGAFLLGGSGLAGEFMGRKSGERKAK</sequence>
<protein>
    <submittedName>
        <fullName evidence="3">Uncharacterized protein</fullName>
    </submittedName>
</protein>
<feature type="compositionally biased region" description="Basic and acidic residues" evidence="1">
    <location>
        <begin position="452"/>
        <end position="462"/>
    </location>
</feature>
<feature type="region of interest" description="Disordered" evidence="1">
    <location>
        <begin position="1"/>
        <end position="130"/>
    </location>
</feature>
<proteinExistence type="predicted"/>
<feature type="compositionally biased region" description="Low complexity" evidence="1">
    <location>
        <begin position="117"/>
        <end position="130"/>
    </location>
</feature>
<dbReference type="OrthoDB" id="2100896at2759"/>
<dbReference type="AlphaFoldDB" id="A0A4P9WI76"/>
<evidence type="ECO:0000313" key="3">
    <source>
        <dbReference type="EMBL" id="RKO90820.1"/>
    </source>
</evidence>
<name>A0A4P9WI76_9FUNG</name>
<feature type="compositionally biased region" description="Basic and acidic residues" evidence="1">
    <location>
        <begin position="349"/>
        <end position="364"/>
    </location>
</feature>
<feature type="region of interest" description="Disordered" evidence="1">
    <location>
        <begin position="667"/>
        <end position="694"/>
    </location>
</feature>
<dbReference type="EMBL" id="KZ995365">
    <property type="protein sequence ID" value="RKO90820.1"/>
    <property type="molecule type" value="Genomic_DNA"/>
</dbReference>
<feature type="compositionally biased region" description="Polar residues" evidence="1">
    <location>
        <begin position="464"/>
        <end position="481"/>
    </location>
</feature>
<keyword evidence="2" id="KW-0812">Transmembrane</keyword>
<feature type="transmembrane region" description="Helical" evidence="2">
    <location>
        <begin position="613"/>
        <end position="646"/>
    </location>
</feature>
<feature type="compositionally biased region" description="Basic and acidic residues" evidence="1">
    <location>
        <begin position="327"/>
        <end position="340"/>
    </location>
</feature>
<feature type="compositionally biased region" description="Polar residues" evidence="1">
    <location>
        <begin position="316"/>
        <end position="326"/>
    </location>
</feature>
<feature type="region of interest" description="Disordered" evidence="1">
    <location>
        <begin position="524"/>
        <end position="560"/>
    </location>
</feature>
<dbReference type="Proteomes" id="UP000269721">
    <property type="component" value="Unassembled WGS sequence"/>
</dbReference>